<reference evidence="2 3" key="1">
    <citation type="submission" date="2018-06" db="EMBL/GenBank/DDBJ databases">
        <title>Three novel Pseudomonas species isolated from symptomatic oak.</title>
        <authorList>
            <person name="Bueno-Gonzalez V."/>
            <person name="Brady C."/>
        </authorList>
    </citation>
    <scope>NUCLEOTIDE SEQUENCE [LARGE SCALE GENOMIC DNA]</scope>
    <source>
        <strain evidence="2 3">P26B</strain>
    </source>
</reference>
<evidence type="ECO:0008006" key="4">
    <source>
        <dbReference type="Google" id="ProtNLM"/>
    </source>
</evidence>
<evidence type="ECO:0000313" key="3">
    <source>
        <dbReference type="Proteomes" id="UP000291334"/>
    </source>
</evidence>
<feature type="chain" id="PRO_5045581835" description="Lipoprotein" evidence="1">
    <location>
        <begin position="29"/>
        <end position="160"/>
    </location>
</feature>
<protein>
    <recommendedName>
        <fullName evidence="4">Lipoprotein</fullName>
    </recommendedName>
</protein>
<accession>A0ABY1ZF53</accession>
<evidence type="ECO:0000313" key="2">
    <source>
        <dbReference type="EMBL" id="TBV10018.1"/>
    </source>
</evidence>
<dbReference type="Proteomes" id="UP000291334">
    <property type="component" value="Unassembled WGS sequence"/>
</dbReference>
<dbReference type="PROSITE" id="PS51257">
    <property type="entry name" value="PROKAR_LIPOPROTEIN"/>
    <property type="match status" value="1"/>
</dbReference>
<evidence type="ECO:0000256" key="1">
    <source>
        <dbReference type="SAM" id="SignalP"/>
    </source>
</evidence>
<gene>
    <name evidence="2" type="ORF">DNK34_00850</name>
</gene>
<feature type="signal peptide" evidence="1">
    <location>
        <begin position="1"/>
        <end position="28"/>
    </location>
</feature>
<proteinExistence type="predicted"/>
<comment type="caution">
    <text evidence="2">The sequence shown here is derived from an EMBL/GenBank/DDBJ whole genome shotgun (WGS) entry which is preliminary data.</text>
</comment>
<keyword evidence="3" id="KW-1185">Reference proteome</keyword>
<name>A0ABY1ZF53_9GAMM</name>
<organism evidence="2 3">
    <name type="scientific">Phytopseudomonas dryadis</name>
    <dbReference type="NCBI Taxonomy" id="2487520"/>
    <lineage>
        <taxon>Bacteria</taxon>
        <taxon>Pseudomonadati</taxon>
        <taxon>Pseudomonadota</taxon>
        <taxon>Gammaproteobacteria</taxon>
        <taxon>Pseudomonadales</taxon>
        <taxon>Pseudomonadaceae</taxon>
        <taxon>Phytopseudomonas</taxon>
    </lineage>
</organism>
<sequence>MRAIMILIAAAGVLSLSGCCVFGTSQQAYDVWTSPTLSDSRVAAIRRQCDADARQAADERFNAHLALLKQECAIEQPFASFVFLNHVTGEAIEGEPRERVLYSFRNACRIVAENPRPTPDDLDNTCLGCKPRLPAEACYDRRGLVRETRYRTVCAPMKMF</sequence>
<dbReference type="RefSeq" id="WP_131174224.1">
    <property type="nucleotide sequence ID" value="NZ_QJUM01000001.1"/>
</dbReference>
<dbReference type="EMBL" id="QJUM01000001">
    <property type="protein sequence ID" value="TBV10018.1"/>
    <property type="molecule type" value="Genomic_DNA"/>
</dbReference>
<keyword evidence="1" id="KW-0732">Signal</keyword>